<dbReference type="InterPro" id="IPR000073">
    <property type="entry name" value="AB_hydrolase_1"/>
</dbReference>
<keyword evidence="1" id="KW-1133">Transmembrane helix</keyword>
<keyword evidence="1" id="KW-0472">Membrane</keyword>
<proteinExistence type="predicted"/>
<evidence type="ECO:0000313" key="4">
    <source>
        <dbReference type="Proteomes" id="UP000193920"/>
    </source>
</evidence>
<keyword evidence="4" id="KW-1185">Reference proteome</keyword>
<feature type="domain" description="AB hydrolase-1" evidence="2">
    <location>
        <begin position="111"/>
        <end position="204"/>
    </location>
</feature>
<evidence type="ECO:0000313" key="3">
    <source>
        <dbReference type="EMBL" id="ORY58317.1"/>
    </source>
</evidence>
<evidence type="ECO:0000259" key="2">
    <source>
        <dbReference type="Pfam" id="PF00561"/>
    </source>
</evidence>
<dbReference type="Gene3D" id="3.40.50.1820">
    <property type="entry name" value="alpha/beta hydrolase"/>
    <property type="match status" value="1"/>
</dbReference>
<name>A0A1Y2DGH6_9FUNG</name>
<dbReference type="Pfam" id="PF00561">
    <property type="entry name" value="Abhydrolase_1"/>
    <property type="match status" value="1"/>
</dbReference>
<dbReference type="InterPro" id="IPR050266">
    <property type="entry name" value="AB_hydrolase_sf"/>
</dbReference>
<comment type="caution">
    <text evidence="3">The sequence shown here is derived from an EMBL/GenBank/DDBJ whole genome shotgun (WGS) entry which is preliminary data.</text>
</comment>
<feature type="transmembrane region" description="Helical" evidence="1">
    <location>
        <begin position="31"/>
        <end position="55"/>
    </location>
</feature>
<protein>
    <submittedName>
        <fullName evidence="3">Alpha/beta-hydrolase</fullName>
    </submittedName>
</protein>
<sequence>MSTTDSVNIDISQKDVPEKQKKEKRSFKRKILRVLLWIFIILIALILLFTGYTLICNSVDKKKIKNYSEKYSKKVEINGHQMSYSIVGEKNNQTIAILPGMGCPSPIIEFKPLAEALSDKFKVITIEPFGYGFSDDVVDTNRDFSTMISEIREGVKKIGINNYYIMGHSMGGAFSLKWSNQYSDEVLGVIALDSSVSGTEKDISKEELVGSYIPFKKMNSIGLGRLIIKFGQAPYSMDTTYPYTDEEIDVEELLLINHSFTKGQWDDIETFLDRLASLEGVKFPDRIPTLTFLSKDNVKQNTKWEGLHHEILGNNTRNEILVLDGSHYIHYDQKNSIVNKIKEWIQ</sequence>
<keyword evidence="3" id="KW-0378">Hydrolase</keyword>
<dbReference type="EMBL" id="MCOG01000067">
    <property type="protein sequence ID" value="ORY58317.1"/>
    <property type="molecule type" value="Genomic_DNA"/>
</dbReference>
<keyword evidence="1" id="KW-0812">Transmembrane</keyword>
<dbReference type="InterPro" id="IPR029058">
    <property type="entry name" value="AB_hydrolase_fold"/>
</dbReference>
<dbReference type="Proteomes" id="UP000193920">
    <property type="component" value="Unassembled WGS sequence"/>
</dbReference>
<gene>
    <name evidence="3" type="ORF">LY90DRAFT_250562</name>
</gene>
<dbReference type="GO" id="GO:0016020">
    <property type="term" value="C:membrane"/>
    <property type="evidence" value="ECO:0007669"/>
    <property type="project" value="TreeGrafter"/>
</dbReference>
<dbReference type="AlphaFoldDB" id="A0A1Y2DGH6"/>
<dbReference type="OrthoDB" id="8119704at2759"/>
<dbReference type="GO" id="GO:0016787">
    <property type="term" value="F:hydrolase activity"/>
    <property type="evidence" value="ECO:0007669"/>
    <property type="project" value="UniProtKB-KW"/>
</dbReference>
<organism evidence="3 4">
    <name type="scientific">Neocallimastix californiae</name>
    <dbReference type="NCBI Taxonomy" id="1754190"/>
    <lineage>
        <taxon>Eukaryota</taxon>
        <taxon>Fungi</taxon>
        <taxon>Fungi incertae sedis</taxon>
        <taxon>Chytridiomycota</taxon>
        <taxon>Chytridiomycota incertae sedis</taxon>
        <taxon>Neocallimastigomycetes</taxon>
        <taxon>Neocallimastigales</taxon>
        <taxon>Neocallimastigaceae</taxon>
        <taxon>Neocallimastix</taxon>
    </lineage>
</organism>
<reference evidence="3 4" key="1">
    <citation type="submission" date="2016-08" db="EMBL/GenBank/DDBJ databases">
        <title>A Parts List for Fungal Cellulosomes Revealed by Comparative Genomics.</title>
        <authorList>
            <consortium name="DOE Joint Genome Institute"/>
            <person name="Haitjema C.H."/>
            <person name="Gilmore S.P."/>
            <person name="Henske J.K."/>
            <person name="Solomon K.V."/>
            <person name="De Groot R."/>
            <person name="Kuo A."/>
            <person name="Mondo S.J."/>
            <person name="Salamov A.A."/>
            <person name="Labutti K."/>
            <person name="Zhao Z."/>
            <person name="Chiniquy J."/>
            <person name="Barry K."/>
            <person name="Brewer H.M."/>
            <person name="Purvine S.O."/>
            <person name="Wright A.T."/>
            <person name="Boxma B."/>
            <person name="Van Alen T."/>
            <person name="Hackstein J.H."/>
            <person name="Baker S.E."/>
            <person name="Grigoriev I.V."/>
            <person name="O'Malley M.A."/>
        </authorList>
    </citation>
    <scope>NUCLEOTIDE SEQUENCE [LARGE SCALE GENOMIC DNA]</scope>
    <source>
        <strain evidence="3 4">G1</strain>
    </source>
</reference>
<evidence type="ECO:0000256" key="1">
    <source>
        <dbReference type="SAM" id="Phobius"/>
    </source>
</evidence>
<dbReference type="PANTHER" id="PTHR43798">
    <property type="entry name" value="MONOACYLGLYCEROL LIPASE"/>
    <property type="match status" value="1"/>
</dbReference>
<accession>A0A1Y2DGH6</accession>
<dbReference type="SUPFAM" id="SSF53474">
    <property type="entry name" value="alpha/beta-Hydrolases"/>
    <property type="match status" value="1"/>
</dbReference>
<dbReference type="PANTHER" id="PTHR43798:SF33">
    <property type="entry name" value="HYDROLASE, PUTATIVE (AFU_ORTHOLOGUE AFUA_2G14860)-RELATED"/>
    <property type="match status" value="1"/>
</dbReference>